<dbReference type="Pfam" id="PF04674">
    <property type="entry name" value="Phi_1"/>
    <property type="match status" value="1"/>
</dbReference>
<comment type="similarity">
    <text evidence="5">Belongs to the EXORDIUM family.</text>
</comment>
<dbReference type="KEGG" id="gab:108485231"/>
<reference evidence="7" key="1">
    <citation type="submission" date="2014-09" db="EMBL/GenBank/DDBJ databases">
        <title>G. arboreum L. cv. AKA8401 A2 genome assembly version 1.0.</title>
        <authorList>
            <person name="Mudge J."/>
            <person name="Ramaraj T."/>
            <person name="Lindquist I.E."/>
            <person name="Bharti A.K."/>
            <person name="Sundararajan A."/>
            <person name="Cameron C.T."/>
            <person name="Woodward J.E."/>
            <person name="May G.D."/>
            <person name="Brubaker C."/>
            <person name="Broadhvest J."/>
            <person name="Wilkins T.A."/>
        </authorList>
    </citation>
    <scope>NUCLEOTIDE SEQUENCE</scope>
</reference>
<keyword evidence="9" id="KW-1185">Reference proteome</keyword>
<dbReference type="PANTHER" id="PTHR31279">
    <property type="entry name" value="PROTEIN EXORDIUM-LIKE 5"/>
    <property type="match status" value="1"/>
</dbReference>
<keyword evidence="2" id="KW-0052">Apoplast</keyword>
<evidence type="ECO:0000256" key="5">
    <source>
        <dbReference type="ARBA" id="ARBA00023591"/>
    </source>
</evidence>
<dbReference type="OrthoDB" id="47374at2759"/>
<dbReference type="InterPro" id="IPR006766">
    <property type="entry name" value="EXORDIUM-like"/>
</dbReference>
<evidence type="ECO:0000256" key="1">
    <source>
        <dbReference type="ARBA" id="ARBA00004271"/>
    </source>
</evidence>
<keyword evidence="3" id="KW-0964">Secreted</keyword>
<proteinExistence type="inferred from homology"/>
<comment type="subcellular location">
    <subcellularLocation>
        <location evidence="1">Secreted</location>
        <location evidence="1">Extracellular space</location>
        <location evidence="1">Apoplast</location>
    </subcellularLocation>
</comment>
<evidence type="ECO:0000256" key="2">
    <source>
        <dbReference type="ARBA" id="ARBA00022523"/>
    </source>
</evidence>
<dbReference type="PANTHER" id="PTHR31279:SF13">
    <property type="entry name" value="PROTEIN EXORDIUM-LIKE 6"/>
    <property type="match status" value="1"/>
</dbReference>
<evidence type="ECO:0000256" key="4">
    <source>
        <dbReference type="ARBA" id="ARBA00022729"/>
    </source>
</evidence>
<evidence type="ECO:0000313" key="8">
    <source>
        <dbReference type="EMBL" id="KHG13823.1"/>
    </source>
</evidence>
<dbReference type="GO" id="GO:0048046">
    <property type="term" value="C:apoplast"/>
    <property type="evidence" value="ECO:0007669"/>
    <property type="project" value="UniProtKB-SubCell"/>
</dbReference>
<evidence type="ECO:0000256" key="3">
    <source>
        <dbReference type="ARBA" id="ARBA00022525"/>
    </source>
</evidence>
<keyword evidence="4 6" id="KW-0732">Signal</keyword>
<evidence type="ECO:0000313" key="7">
    <source>
        <dbReference type="EMBL" id="KHG05942.1"/>
    </source>
</evidence>
<dbReference type="EMBL" id="KN400300">
    <property type="protein sequence ID" value="KHG13823.1"/>
    <property type="molecule type" value="Genomic_DNA"/>
</dbReference>
<protein>
    <submittedName>
        <fullName evidence="7">Large subunit GTPase 1</fullName>
    </submittedName>
</protein>
<accession>A0A0B0N007</accession>
<evidence type="ECO:0000313" key="9">
    <source>
        <dbReference type="Proteomes" id="UP000032142"/>
    </source>
</evidence>
<evidence type="ECO:0000256" key="6">
    <source>
        <dbReference type="SAM" id="SignalP"/>
    </source>
</evidence>
<dbReference type="AlphaFoldDB" id="A0A0B0N007"/>
<dbReference type="OMA" id="GPMLTKN"/>
<organism evidence="7 9">
    <name type="scientific">Gossypium arboreum</name>
    <name type="common">Tree cotton</name>
    <name type="synonym">Gossypium nanking</name>
    <dbReference type="NCBI Taxonomy" id="29729"/>
    <lineage>
        <taxon>Eukaryota</taxon>
        <taxon>Viridiplantae</taxon>
        <taxon>Streptophyta</taxon>
        <taxon>Embryophyta</taxon>
        <taxon>Tracheophyta</taxon>
        <taxon>Spermatophyta</taxon>
        <taxon>Magnoliopsida</taxon>
        <taxon>eudicotyledons</taxon>
        <taxon>Gunneridae</taxon>
        <taxon>Pentapetalae</taxon>
        <taxon>rosids</taxon>
        <taxon>malvids</taxon>
        <taxon>Malvales</taxon>
        <taxon>Malvaceae</taxon>
        <taxon>Malvoideae</taxon>
        <taxon>Gossypium</taxon>
    </lineage>
</organism>
<dbReference type="EMBL" id="JRRC01440397">
    <property type="protein sequence ID" value="KHG05942.1"/>
    <property type="molecule type" value="Genomic_DNA"/>
</dbReference>
<name>A0A0B0N007_GOSAR</name>
<dbReference type="Proteomes" id="UP000032142">
    <property type="component" value="Unassembled WGS sequence"/>
</dbReference>
<feature type="signal peptide" evidence="6">
    <location>
        <begin position="1"/>
        <end position="27"/>
    </location>
</feature>
<sequence length="317" mass="34151">MGSFSSLSTRLLAFALSVSLLFTSSSGHGHSWDPYTDKAKMIHHDGPMLTKNVKLALMWYGNCGKDIKNTMMNFIKSLVLPGKDHLQPQVTRWWEVVESYQAMMPGAKPGKSPKIKVEVVKQSTNKSYKHGKVLTLQAHIPILIEELTKGDTSVLPVIVAARDVSIQGLCNGKCADHLLTEDPKPRPYIIVGNPETECPEECGWPFVPAELGSKGPVLKPPSGNMAADAMVIAFASTLADAVTNPMENGIYHENSATPLGPAAVCKGIFGPGATPGNPGKVRTDPKTGGNFNAHGNKSKRFLLPAIWNPATKACWTL</sequence>
<feature type="chain" id="PRO_5015034174" evidence="6">
    <location>
        <begin position="28"/>
        <end position="317"/>
    </location>
</feature>
<gene>
    <name evidence="8" type="ORF">F383_19912</name>
    <name evidence="7" type="ORF">F383_32725</name>
</gene>
<reference evidence="9" key="2">
    <citation type="submission" date="2014-09" db="EMBL/GenBank/DDBJ databases">
        <authorList>
            <person name="Mudge J."/>
            <person name="Ramaraj T."/>
            <person name="Lindquist I.E."/>
            <person name="Bharti A.K."/>
            <person name="Sundararajan A."/>
            <person name="Cameron C.T."/>
            <person name="Woodward J.E."/>
            <person name="May G.D."/>
            <person name="Brubaker C."/>
            <person name="Broadhvest J."/>
            <person name="Wilkins T.A."/>
        </authorList>
    </citation>
    <scope>NUCLEOTIDE SEQUENCE</scope>
    <source>
        <strain evidence="9">cv. AKA8401</strain>
    </source>
</reference>